<organism evidence="2 3">
    <name type="scientific">Citricoccus parietis</name>
    <dbReference type="NCBI Taxonomy" id="592307"/>
    <lineage>
        <taxon>Bacteria</taxon>
        <taxon>Bacillati</taxon>
        <taxon>Actinomycetota</taxon>
        <taxon>Actinomycetes</taxon>
        <taxon>Micrococcales</taxon>
        <taxon>Micrococcaceae</taxon>
        <taxon>Citricoccus</taxon>
    </lineage>
</organism>
<feature type="region of interest" description="Disordered" evidence="1">
    <location>
        <begin position="1"/>
        <end position="60"/>
    </location>
</feature>
<protein>
    <submittedName>
        <fullName evidence="2">Uncharacterized protein</fullName>
    </submittedName>
</protein>
<accession>A0ABV5G9V3</accession>
<evidence type="ECO:0000313" key="2">
    <source>
        <dbReference type="EMBL" id="MFB9075725.1"/>
    </source>
</evidence>
<evidence type="ECO:0000256" key="1">
    <source>
        <dbReference type="SAM" id="MobiDB-lite"/>
    </source>
</evidence>
<feature type="compositionally biased region" description="Basic residues" evidence="1">
    <location>
        <begin position="44"/>
        <end position="60"/>
    </location>
</feature>
<name>A0ABV5G9V3_9MICC</name>
<evidence type="ECO:0000313" key="3">
    <source>
        <dbReference type="Proteomes" id="UP001589575"/>
    </source>
</evidence>
<sequence length="174" mass="18354">MDDATALGLDGGGRRRARGGPRSDRGDGLPGLVPPVPGGLHRSDRGRHRVHGHADAHRHRGGLPRVQLLGADLYPVPVHPAGTVHGLRDDRLDAPGGEPVLVARLLLRTRHRAGGILSFWTFNTTLTVSGLVLTTLSSFITQDLFTWARARARLASARRGSACCAGPCSSSGCA</sequence>
<proteinExistence type="predicted"/>
<reference evidence="2 3" key="1">
    <citation type="submission" date="2024-09" db="EMBL/GenBank/DDBJ databases">
        <authorList>
            <person name="Sun Q."/>
            <person name="Mori K."/>
        </authorList>
    </citation>
    <scope>NUCLEOTIDE SEQUENCE [LARGE SCALE GENOMIC DNA]</scope>
    <source>
        <strain evidence="2 3">CCM 7609</strain>
    </source>
</reference>
<dbReference type="EMBL" id="JBHMFI010000023">
    <property type="protein sequence ID" value="MFB9075725.1"/>
    <property type="molecule type" value="Genomic_DNA"/>
</dbReference>
<keyword evidence="3" id="KW-1185">Reference proteome</keyword>
<comment type="caution">
    <text evidence="2">The sequence shown here is derived from an EMBL/GenBank/DDBJ whole genome shotgun (WGS) entry which is preliminary data.</text>
</comment>
<gene>
    <name evidence="2" type="ORF">ACFFX0_33005</name>
</gene>
<dbReference type="Proteomes" id="UP001589575">
    <property type="component" value="Unassembled WGS sequence"/>
</dbReference>